<evidence type="ECO:0000256" key="1">
    <source>
        <dbReference type="SAM" id="MobiDB-lite"/>
    </source>
</evidence>
<evidence type="ECO:0000313" key="3">
    <source>
        <dbReference type="Proteomes" id="UP000430519"/>
    </source>
</evidence>
<dbReference type="RefSeq" id="WP_160981607.1">
    <property type="nucleotide sequence ID" value="NZ_WVHK01000091.1"/>
</dbReference>
<keyword evidence="3" id="KW-1185">Reference proteome</keyword>
<name>A0A6I4YNG0_9DEIO</name>
<protein>
    <submittedName>
        <fullName evidence="2">Uncharacterized protein</fullName>
    </submittedName>
</protein>
<dbReference type="AlphaFoldDB" id="A0A6I4YNG0"/>
<dbReference type="Proteomes" id="UP000430519">
    <property type="component" value="Unassembled WGS sequence"/>
</dbReference>
<dbReference type="EMBL" id="WVHK01000091">
    <property type="protein sequence ID" value="MXV21376.1"/>
    <property type="molecule type" value="Genomic_DNA"/>
</dbReference>
<sequence>MSDPHEQANVQQIEWLLGALADTQAQGQPVPPSTPLPSDPTEPLTLPTEPDDLH</sequence>
<evidence type="ECO:0000313" key="2">
    <source>
        <dbReference type="EMBL" id="MXV21376.1"/>
    </source>
</evidence>
<reference evidence="2 3" key="1">
    <citation type="submission" date="2019-11" db="EMBL/GenBank/DDBJ databases">
        <title>Genome sequence of Deinococcus xianganensis Y35, AI-2 producing algicidal bacterium, isolated from lake water.</title>
        <authorList>
            <person name="Li Y."/>
        </authorList>
    </citation>
    <scope>NUCLEOTIDE SEQUENCE [LARGE SCALE GENOMIC DNA]</scope>
    <source>
        <strain evidence="2 3">Y35</strain>
    </source>
</reference>
<gene>
    <name evidence="2" type="ORF">GLX28_17260</name>
</gene>
<proteinExistence type="predicted"/>
<organism evidence="2 3">
    <name type="scientific">Deinococcus xianganensis</name>
    <dbReference type="NCBI Taxonomy" id="1507289"/>
    <lineage>
        <taxon>Bacteria</taxon>
        <taxon>Thermotogati</taxon>
        <taxon>Deinococcota</taxon>
        <taxon>Deinococci</taxon>
        <taxon>Deinococcales</taxon>
        <taxon>Deinococcaceae</taxon>
        <taxon>Deinococcus</taxon>
    </lineage>
</organism>
<feature type="compositionally biased region" description="Pro residues" evidence="1">
    <location>
        <begin position="29"/>
        <end position="40"/>
    </location>
</feature>
<accession>A0A6I4YNG0</accession>
<comment type="caution">
    <text evidence="2">The sequence shown here is derived from an EMBL/GenBank/DDBJ whole genome shotgun (WGS) entry which is preliminary data.</text>
</comment>
<feature type="region of interest" description="Disordered" evidence="1">
    <location>
        <begin position="18"/>
        <end position="54"/>
    </location>
</feature>